<keyword evidence="1" id="KW-1133">Transmembrane helix</keyword>
<dbReference type="Proteomes" id="UP000007435">
    <property type="component" value="Chromosome"/>
</dbReference>
<keyword evidence="3" id="KW-1185">Reference proteome</keyword>
<name>E4RZ12_LEAB4</name>
<evidence type="ECO:0000256" key="1">
    <source>
        <dbReference type="SAM" id="Phobius"/>
    </source>
</evidence>
<gene>
    <name evidence="2" type="ordered locus">Lbys_2569</name>
</gene>
<reference key="1">
    <citation type="submission" date="2010-11" db="EMBL/GenBank/DDBJ databases">
        <title>The complete genome of Leadbetterella byssophila DSM 17132.</title>
        <authorList>
            <consortium name="US DOE Joint Genome Institute (JGI-PGF)"/>
            <person name="Lucas S."/>
            <person name="Copeland A."/>
            <person name="Lapidus A."/>
            <person name="Glavina del Rio T."/>
            <person name="Dalin E."/>
            <person name="Tice H."/>
            <person name="Bruce D."/>
            <person name="Goodwin L."/>
            <person name="Pitluck S."/>
            <person name="Kyrpides N."/>
            <person name="Mavromatis K."/>
            <person name="Ivanova N."/>
            <person name="Teshima H."/>
            <person name="Brettin T."/>
            <person name="Detter J.C."/>
            <person name="Han C."/>
            <person name="Tapia R."/>
            <person name="Land M."/>
            <person name="Hauser L."/>
            <person name="Markowitz V."/>
            <person name="Cheng J.-F."/>
            <person name="Hugenholtz P."/>
            <person name="Woyke T."/>
            <person name="Wu D."/>
            <person name="Tindall B."/>
            <person name="Pomrenke H.G."/>
            <person name="Brambilla E."/>
            <person name="Klenk H.-P."/>
            <person name="Eisen J.A."/>
        </authorList>
    </citation>
    <scope>NUCLEOTIDE SEQUENCE [LARGE SCALE GENOMIC DNA]</scope>
    <source>
        <strain>DSM 17132</strain>
    </source>
</reference>
<dbReference type="EMBL" id="CP002305">
    <property type="protein sequence ID" value="ADQ18231.1"/>
    <property type="molecule type" value="Genomic_DNA"/>
</dbReference>
<protein>
    <submittedName>
        <fullName evidence="2">Uncharacterized protein</fullName>
    </submittedName>
</protein>
<proteinExistence type="predicted"/>
<dbReference type="AlphaFoldDB" id="E4RZ12"/>
<feature type="transmembrane region" description="Helical" evidence="1">
    <location>
        <begin position="7"/>
        <end position="24"/>
    </location>
</feature>
<keyword evidence="1" id="KW-0472">Membrane</keyword>
<sequence length="69" mass="8239">MQKIIPYIFLVFGILNLYRFAETFFSEVAGPFKVLFWDTDINGYRIKCLVFAAVFIFAFWGNFRRNRAQ</sequence>
<dbReference type="HOGENOM" id="CLU_2770781_0_0_10"/>
<dbReference type="STRING" id="649349.Lbys_2569"/>
<organism evidence="2 3">
    <name type="scientific">Leadbetterella byssophila (strain DSM 17132 / JCM 16389 / KACC 11308 / NBRC 106382 / 4M15)</name>
    <dbReference type="NCBI Taxonomy" id="649349"/>
    <lineage>
        <taxon>Bacteria</taxon>
        <taxon>Pseudomonadati</taxon>
        <taxon>Bacteroidota</taxon>
        <taxon>Cytophagia</taxon>
        <taxon>Cytophagales</taxon>
        <taxon>Leadbetterellaceae</taxon>
        <taxon>Leadbetterella</taxon>
    </lineage>
</organism>
<reference evidence="2 3" key="2">
    <citation type="journal article" date="2011" name="Stand. Genomic Sci.">
        <title>Complete genome sequence of Leadbetterella byssophila type strain (4M15).</title>
        <authorList>
            <person name="Abt B."/>
            <person name="Teshima H."/>
            <person name="Lucas S."/>
            <person name="Lapidus A."/>
            <person name="Del Rio T.G."/>
            <person name="Nolan M."/>
            <person name="Tice H."/>
            <person name="Cheng J.F."/>
            <person name="Pitluck S."/>
            <person name="Liolios K."/>
            <person name="Pagani I."/>
            <person name="Ivanova N."/>
            <person name="Mavromatis K."/>
            <person name="Pati A."/>
            <person name="Tapia R."/>
            <person name="Han C."/>
            <person name="Goodwin L."/>
            <person name="Chen A."/>
            <person name="Palaniappan K."/>
            <person name="Land M."/>
            <person name="Hauser L."/>
            <person name="Chang Y.J."/>
            <person name="Jeffries C.D."/>
            <person name="Rohde M."/>
            <person name="Goker M."/>
            <person name="Tindall B.J."/>
            <person name="Detter J.C."/>
            <person name="Woyke T."/>
            <person name="Bristow J."/>
            <person name="Eisen J.A."/>
            <person name="Markowitz V."/>
            <person name="Hugenholtz P."/>
            <person name="Klenk H.P."/>
            <person name="Kyrpides N.C."/>
        </authorList>
    </citation>
    <scope>NUCLEOTIDE SEQUENCE [LARGE SCALE GENOMIC DNA]</scope>
    <source>
        <strain evidence="3">DSM 17132 / JCM 16389 / KACC 11308 / NBRC 106382 / 4M15</strain>
    </source>
</reference>
<evidence type="ECO:0000313" key="2">
    <source>
        <dbReference type="EMBL" id="ADQ18231.1"/>
    </source>
</evidence>
<dbReference type="KEGG" id="lby:Lbys_2569"/>
<evidence type="ECO:0000313" key="3">
    <source>
        <dbReference type="Proteomes" id="UP000007435"/>
    </source>
</evidence>
<accession>E4RZ12</accession>
<feature type="transmembrane region" description="Helical" evidence="1">
    <location>
        <begin position="44"/>
        <end position="63"/>
    </location>
</feature>
<keyword evidence="1" id="KW-0812">Transmembrane</keyword>